<evidence type="ECO:0008006" key="3">
    <source>
        <dbReference type="Google" id="ProtNLM"/>
    </source>
</evidence>
<dbReference type="CDD" id="cd22784">
    <property type="entry name" value="DPBB_MltA_YuiC-like"/>
    <property type="match status" value="1"/>
</dbReference>
<comment type="caution">
    <text evidence="1">The sequence shown here is derived from an EMBL/GenBank/DDBJ whole genome shotgun (WGS) entry which is preliminary data.</text>
</comment>
<organism evidence="1 2">
    <name type="scientific">Candidatus Buchananbacteria bacterium RIFCSPHIGHO2_02_FULL_56_16</name>
    <dbReference type="NCBI Taxonomy" id="1797542"/>
    <lineage>
        <taxon>Bacteria</taxon>
        <taxon>Candidatus Buchananiibacteriota</taxon>
    </lineage>
</organism>
<evidence type="ECO:0000313" key="2">
    <source>
        <dbReference type="Proteomes" id="UP000177310"/>
    </source>
</evidence>
<gene>
    <name evidence="1" type="ORF">A3J59_05075</name>
</gene>
<reference evidence="1 2" key="1">
    <citation type="journal article" date="2016" name="Nat. Commun.">
        <title>Thousands of microbial genomes shed light on interconnected biogeochemical processes in an aquifer system.</title>
        <authorList>
            <person name="Anantharaman K."/>
            <person name="Brown C.T."/>
            <person name="Hug L.A."/>
            <person name="Sharon I."/>
            <person name="Castelle C.J."/>
            <person name="Probst A.J."/>
            <person name="Thomas B.C."/>
            <person name="Singh A."/>
            <person name="Wilkins M.J."/>
            <person name="Karaoz U."/>
            <person name="Brodie E.L."/>
            <person name="Williams K.H."/>
            <person name="Hubbard S.S."/>
            <person name="Banfield J.F."/>
        </authorList>
    </citation>
    <scope>NUCLEOTIDE SEQUENCE [LARGE SCALE GENOMIC DNA]</scope>
</reference>
<name>A0A1G1YDV8_9BACT</name>
<evidence type="ECO:0000313" key="1">
    <source>
        <dbReference type="EMBL" id="OGY50548.1"/>
    </source>
</evidence>
<dbReference type="EMBL" id="MHIL01000029">
    <property type="protein sequence ID" value="OGY50548.1"/>
    <property type="molecule type" value="Genomic_DNA"/>
</dbReference>
<dbReference type="AlphaFoldDB" id="A0A1G1YDV8"/>
<sequence>MRKTIKQLKANTVATGALLAVLFELAFPRYSLAAQAPVGPTSVLLPEVVIAASDFLPAATVEAYRVVKTHRLTITAYSSTADQTDSSPCITANSFNLCEHDQEDVIAANFLPFGTKIRLPELFGDRVFTVQDRMHARYSYRADIWMKTRLAAVKFGSRYTTVEVLE</sequence>
<dbReference type="STRING" id="1797542.A3J59_05075"/>
<accession>A0A1G1YDV8</accession>
<protein>
    <recommendedName>
        <fullName evidence="3">3D domain-containing protein</fullName>
    </recommendedName>
</protein>
<dbReference type="Proteomes" id="UP000177310">
    <property type="component" value="Unassembled WGS sequence"/>
</dbReference>
<proteinExistence type="predicted"/>